<dbReference type="EMBL" id="SOML01000018">
    <property type="protein sequence ID" value="TFD92191.1"/>
    <property type="molecule type" value="Genomic_DNA"/>
</dbReference>
<proteinExistence type="predicted"/>
<organism evidence="1 2">
    <name type="scientific">Dysgonomonas capnocytophagoides</name>
    <dbReference type="NCBI Taxonomy" id="45254"/>
    <lineage>
        <taxon>Bacteria</taxon>
        <taxon>Pseudomonadati</taxon>
        <taxon>Bacteroidota</taxon>
        <taxon>Bacteroidia</taxon>
        <taxon>Bacteroidales</taxon>
        <taxon>Dysgonomonadaceae</taxon>
        <taxon>Dysgonomonas</taxon>
    </lineage>
</organism>
<dbReference type="Proteomes" id="UP000297861">
    <property type="component" value="Unassembled WGS sequence"/>
</dbReference>
<evidence type="ECO:0000313" key="1">
    <source>
        <dbReference type="EMBL" id="TFD92191.1"/>
    </source>
</evidence>
<name>A0A4Y8KUT2_9BACT</name>
<keyword evidence="2" id="KW-1185">Reference proteome</keyword>
<comment type="caution">
    <text evidence="1">The sequence shown here is derived from an EMBL/GenBank/DDBJ whole genome shotgun (WGS) entry which is preliminary data.</text>
</comment>
<accession>A0A4Y8KUT2</accession>
<protein>
    <submittedName>
        <fullName evidence="1">Uncharacterized protein</fullName>
    </submittedName>
</protein>
<evidence type="ECO:0000313" key="2">
    <source>
        <dbReference type="Proteomes" id="UP000297861"/>
    </source>
</evidence>
<sequence>MRGLWYIDGIDIFTKYNIGIVRDGFNDLFVFPAFKDLYYNDWPENDGIDIDLSDPKLNNKTVDIKFASVTLDNEMIDSFIVFLTQPGYRTLTMTTLGRSWQLRLNKESARNVERNTQEFTLQFYDDFPLITGSFTRKGHGFNGPRSEYKLDNISFSEYGLAVNKGRSEIYKIPDTKTNLEVNIGTLNSVLYDTSFTIFKQKEVTLQCSFLCKTLDMFWSNYFSFFSDLIKPESRLLAVDYMDDVFEFHYKSSSDFKIEIHPSYILCQFSLVLVFTNYRPLNTILVLGSEDKEFLLISEDNEYLIEI</sequence>
<reference evidence="1 2" key="1">
    <citation type="submission" date="2019-03" db="EMBL/GenBank/DDBJ databases">
        <title>San Antonio Military Medical Center submission to MRSN (WRAIR), pending publication.</title>
        <authorList>
            <person name="Blyth D.M."/>
            <person name="Mccarthy S.L."/>
            <person name="Schall S.E."/>
            <person name="Stam J.A."/>
            <person name="Ong A.C."/>
            <person name="Mcgann P.T."/>
        </authorList>
    </citation>
    <scope>NUCLEOTIDE SEQUENCE [LARGE SCALE GENOMIC DNA]</scope>
    <source>
        <strain evidence="1 2">MRSN571793</strain>
    </source>
</reference>
<dbReference type="OrthoDB" id="1047169at2"/>
<gene>
    <name evidence="1" type="ORF">E2605_18985</name>
</gene>
<dbReference type="AlphaFoldDB" id="A0A4Y8KUT2"/>
<dbReference type="RefSeq" id="WP_134437599.1">
    <property type="nucleotide sequence ID" value="NZ_SOML01000018.1"/>
</dbReference>